<dbReference type="InterPro" id="IPR013721">
    <property type="entry name" value="STAG"/>
</dbReference>
<dbReference type="GO" id="GO:0005634">
    <property type="term" value="C:nucleus"/>
    <property type="evidence" value="ECO:0007669"/>
    <property type="project" value="TreeGrafter"/>
</dbReference>
<feature type="region of interest" description="Disordered" evidence="2">
    <location>
        <begin position="1"/>
        <end position="119"/>
    </location>
</feature>
<dbReference type="SUPFAM" id="SSF48371">
    <property type="entry name" value="ARM repeat"/>
    <property type="match status" value="1"/>
</dbReference>
<evidence type="ECO:0000256" key="2">
    <source>
        <dbReference type="SAM" id="MobiDB-lite"/>
    </source>
</evidence>
<dbReference type="Proteomes" id="UP000198406">
    <property type="component" value="Unassembled WGS sequence"/>
</dbReference>
<feature type="coiled-coil region" evidence="1">
    <location>
        <begin position="314"/>
        <end position="358"/>
    </location>
</feature>
<dbReference type="PANTHER" id="PTHR11199">
    <property type="entry name" value="STROMAL ANTIGEN"/>
    <property type="match status" value="1"/>
</dbReference>
<feature type="compositionally biased region" description="Polar residues" evidence="2">
    <location>
        <begin position="1348"/>
        <end position="1359"/>
    </location>
</feature>
<dbReference type="Pfam" id="PF24571">
    <property type="entry name" value="HEAT_SCC3-SA"/>
    <property type="match status" value="1"/>
</dbReference>
<evidence type="ECO:0000313" key="4">
    <source>
        <dbReference type="EMBL" id="GAX14991.1"/>
    </source>
</evidence>
<dbReference type="GO" id="GO:0000785">
    <property type="term" value="C:chromatin"/>
    <property type="evidence" value="ECO:0007669"/>
    <property type="project" value="TreeGrafter"/>
</dbReference>
<organism evidence="4 5">
    <name type="scientific">Fistulifera solaris</name>
    <name type="common">Oleaginous diatom</name>
    <dbReference type="NCBI Taxonomy" id="1519565"/>
    <lineage>
        <taxon>Eukaryota</taxon>
        <taxon>Sar</taxon>
        <taxon>Stramenopiles</taxon>
        <taxon>Ochrophyta</taxon>
        <taxon>Bacillariophyta</taxon>
        <taxon>Bacillariophyceae</taxon>
        <taxon>Bacillariophycidae</taxon>
        <taxon>Naviculales</taxon>
        <taxon>Naviculaceae</taxon>
        <taxon>Fistulifera</taxon>
    </lineage>
</organism>
<sequence>MSTRRSSRSRRQAHTIYDDAKANLESSSARKKQRIMDDDSEMESQRDDQSQRELEPSEDEQQNDESEEEDTSDTDEPFEKPKRKSPAKARNSTSRPVRVTPAKQPKQGKSKKGTVPSRRTVLNTMATTRKKILKENETAENSILAGLLEAQASPSKVARRAAQEFAVDPSNAVDELAQLIFRSVGGGTEIPFTDWEHCSEDELSQLLSDVVKGMEATPPDQVLLHLTLADTNSRAAAVSKEYRKLYEEFWRQLTSLIVIEGLGADDEDEEASGPEAVKTIMERLMNLAHVGVTDIRAAATLALYQMGLALVERSVDLDNKLTTARRQLQAASNQARKKAALTTQIESYEQEKELLDEMVQGIVISAVFMKRYKDINPHIRATSIEVLSQFMILSPEVFLKNIFLKYIGWLLSDKNATVRDCAVQCFKAPIVSDLDSDDVKQAMEGAITKFLPRLCDCVLDVDSKVQESTMELFVILMKKGYLDSLDDDSKWDQLNLRALAADASPKVRYHALMFVIEQLEPFDKANSRDSDRSAVEKIKALVQWIVHMLGDGDIPLKFIRYELVDFCVTSLRSSPDYKSLICNWSAMLKVLETETTRVLQSSEDIDEQSDRRVDSITQRVILRMLATAIEMEVSSYSSSASKLLDGTIDGDLAAARKALQTEIKAPTKKKNNEESSSHEKLTSELLLALPDLLIAYKADSSVVSGLVALPQYFDHGAFNLASRRKHFLKLVDVISDIFLESTETSVLSSCVLTLTSLCSQEHSRFEDVQLRLKRVARSLQDRLLELLLLKSNLAGKKKNRDKRGSEGSTDSAADIEQSICLCLRRLQTMSQRLSIVDLLIDEKDDAEEMDKITDDLFTHVSEYVAKELQSRKIIPVEDDEDDRVSEVPKIWEEVDSRIHQTIANSIQEAITFLLTVLAWRLQKEIADSEKQDASQDDYREHIVVRMRDRLLKLLSLCFEQYLDAEESTYSIVHTEFSIKVQTVACRIAGDVRALFPKAWQRSSSPFLAACALIEDDSLIGGTVRFLQSQEAKSLDITKGCDVPHDILLSMARGLAVNWKTCNRREAGMVFAHLNDESDETKGIISSLSSVAKTIDPYRLLEAHLACLTQSFDGWLNAEPEEPESDRPSEEEMEAYDEACASHRTMFKNLDELSGRLSATLGKAKLSKTMVLALRGFFRAGVEYAFLAEDPFNEGEHVVGMRLAFLRIIAKYLSHIKGDSDGKKRLLHDLNAREEELRQHPDFDQILDEDREALSAFRKAAGFKSIRVETQETRDVESDGESDAVDDGSEEKERETQDGSFRKRGRTDADSPASKQSFQSQSSRSYSMEKDESVTQHEESLTPRGLRQMTATDDSMNDSL</sequence>
<dbReference type="InterPro" id="IPR011989">
    <property type="entry name" value="ARM-like"/>
</dbReference>
<keyword evidence="1" id="KW-0175">Coiled coil</keyword>
<feature type="compositionally biased region" description="Low complexity" evidence="2">
    <location>
        <begin position="1310"/>
        <end position="1325"/>
    </location>
</feature>
<feature type="compositionally biased region" description="Basic residues" evidence="2">
    <location>
        <begin position="1"/>
        <end position="13"/>
    </location>
</feature>
<dbReference type="PROSITE" id="PS51425">
    <property type="entry name" value="SCD"/>
    <property type="match status" value="1"/>
</dbReference>
<keyword evidence="5" id="KW-1185">Reference proteome</keyword>
<accession>A0A1Z5JMI0</accession>
<feature type="domain" description="SCD" evidence="3">
    <location>
        <begin position="368"/>
        <end position="461"/>
    </location>
</feature>
<evidence type="ECO:0000259" key="3">
    <source>
        <dbReference type="PROSITE" id="PS51425"/>
    </source>
</evidence>
<feature type="compositionally biased region" description="Acidic residues" evidence="2">
    <location>
        <begin position="56"/>
        <end position="76"/>
    </location>
</feature>
<feature type="compositionally biased region" description="Basic and acidic residues" evidence="2">
    <location>
        <begin position="1290"/>
        <end position="1308"/>
    </location>
</feature>
<proteinExistence type="predicted"/>
<dbReference type="Pfam" id="PF08514">
    <property type="entry name" value="STAG"/>
    <property type="match status" value="1"/>
</dbReference>
<dbReference type="InterPro" id="IPR039662">
    <property type="entry name" value="Cohesin_Scc3/SA"/>
</dbReference>
<gene>
    <name evidence="4" type="ORF">FisN_12Lh314</name>
</gene>
<evidence type="ECO:0000313" key="5">
    <source>
        <dbReference type="Proteomes" id="UP000198406"/>
    </source>
</evidence>
<dbReference type="InParanoid" id="A0A1Z5JMI0"/>
<dbReference type="GO" id="GO:0007062">
    <property type="term" value="P:sister chromatid cohesion"/>
    <property type="evidence" value="ECO:0007669"/>
    <property type="project" value="UniProtKB-ARBA"/>
</dbReference>
<dbReference type="EMBL" id="BDSP01000087">
    <property type="protein sequence ID" value="GAX14991.1"/>
    <property type="molecule type" value="Genomic_DNA"/>
</dbReference>
<dbReference type="InterPro" id="IPR056396">
    <property type="entry name" value="HEAT_SCC3-SA"/>
</dbReference>
<dbReference type="Pfam" id="PF21581">
    <property type="entry name" value="SCD"/>
    <property type="match status" value="1"/>
</dbReference>
<dbReference type="GO" id="GO:0008278">
    <property type="term" value="C:cohesin complex"/>
    <property type="evidence" value="ECO:0007669"/>
    <property type="project" value="TreeGrafter"/>
</dbReference>
<dbReference type="GO" id="GO:0003682">
    <property type="term" value="F:chromatin binding"/>
    <property type="evidence" value="ECO:0007669"/>
    <property type="project" value="TreeGrafter"/>
</dbReference>
<protein>
    <submittedName>
        <fullName evidence="4">Cohesin complex subunit SA-1/2</fullName>
    </submittedName>
</protein>
<dbReference type="InterPro" id="IPR020839">
    <property type="entry name" value="SCD"/>
</dbReference>
<dbReference type="PANTHER" id="PTHR11199:SF0">
    <property type="entry name" value="LD34181P-RELATED"/>
    <property type="match status" value="1"/>
</dbReference>
<evidence type="ECO:0000256" key="1">
    <source>
        <dbReference type="SAM" id="Coils"/>
    </source>
</evidence>
<feature type="region of interest" description="Disordered" evidence="2">
    <location>
        <begin position="1269"/>
        <end position="1359"/>
    </location>
</feature>
<name>A0A1Z5JMI0_FISSO</name>
<feature type="compositionally biased region" description="Basic and acidic residues" evidence="2">
    <location>
        <begin position="1326"/>
        <end position="1340"/>
    </location>
</feature>
<dbReference type="Gene3D" id="1.25.10.10">
    <property type="entry name" value="Leucine-rich Repeat Variant"/>
    <property type="match status" value="1"/>
</dbReference>
<comment type="caution">
    <text evidence="4">The sequence shown here is derived from an EMBL/GenBank/DDBJ whole genome shotgun (WGS) entry which is preliminary data.</text>
</comment>
<feature type="compositionally biased region" description="Acidic residues" evidence="2">
    <location>
        <begin position="1277"/>
        <end position="1289"/>
    </location>
</feature>
<feature type="compositionally biased region" description="Basic and acidic residues" evidence="2">
    <location>
        <begin position="43"/>
        <end position="55"/>
    </location>
</feature>
<reference evidence="4 5" key="1">
    <citation type="journal article" date="2015" name="Plant Cell">
        <title>Oil accumulation by the oleaginous diatom Fistulifera solaris as revealed by the genome and transcriptome.</title>
        <authorList>
            <person name="Tanaka T."/>
            <person name="Maeda Y."/>
            <person name="Veluchamy A."/>
            <person name="Tanaka M."/>
            <person name="Abida H."/>
            <person name="Marechal E."/>
            <person name="Bowler C."/>
            <person name="Muto M."/>
            <person name="Sunaga Y."/>
            <person name="Tanaka M."/>
            <person name="Yoshino T."/>
            <person name="Taniguchi T."/>
            <person name="Fukuda Y."/>
            <person name="Nemoto M."/>
            <person name="Matsumoto M."/>
            <person name="Wong P.S."/>
            <person name="Aburatani S."/>
            <person name="Fujibuchi W."/>
        </authorList>
    </citation>
    <scope>NUCLEOTIDE SEQUENCE [LARGE SCALE GENOMIC DNA]</scope>
    <source>
        <strain evidence="4 5">JPCC DA0580</strain>
    </source>
</reference>
<dbReference type="OrthoDB" id="498590at2759"/>
<dbReference type="InterPro" id="IPR016024">
    <property type="entry name" value="ARM-type_fold"/>
</dbReference>